<evidence type="ECO:0000313" key="1">
    <source>
        <dbReference type="EMBL" id="WVK89942.1"/>
    </source>
</evidence>
<evidence type="ECO:0008006" key="3">
    <source>
        <dbReference type="Google" id="ProtNLM"/>
    </source>
</evidence>
<organism evidence="1 2">
    <name type="scientific">Burkholderia phage vB_BpP_HN02</name>
    <dbReference type="NCBI Taxonomy" id="3116925"/>
    <lineage>
        <taxon>Viruses</taxon>
        <taxon>Duplodnaviria</taxon>
        <taxon>Heunggongvirae</taxon>
        <taxon>Uroviricota</taxon>
        <taxon>Caudoviricetes</taxon>
        <taxon>Schitoviridae</taxon>
    </lineage>
</organism>
<sequence>MTALYGSKAMPKKVFGEGRLLDIFYETMSDLAPAAWELNEHFLEIWNPENLRNSWVLPDNFHVHVKVMTKVEEQVHLFDEPISTFRQVNQPQEEGRSLGANTIHSIDGLIVREITRMADYDVSQVKKLYSLNTLALVDPMSLKPLKESKETELLRILLGHFRDSGFLSARVIDLINEDNFVLLDEHERVAVMKLIDQLPTKPFKVIAVHDCFRCLPNHGNELRRLYNLQLHKLYASDMLSFLLSQIMQTKVSIPKLDNDMAQDILDAEYALS</sequence>
<evidence type="ECO:0000313" key="2">
    <source>
        <dbReference type="Proteomes" id="UP001432380"/>
    </source>
</evidence>
<accession>A0AAX4JGV5</accession>
<proteinExistence type="predicted"/>
<dbReference type="EMBL" id="PP079243">
    <property type="protein sequence ID" value="WVK89942.1"/>
    <property type="molecule type" value="Genomic_DNA"/>
</dbReference>
<reference evidence="1" key="1">
    <citation type="submission" date="2024-01" db="EMBL/GenBank/DDBJ databases">
        <authorList>
            <person name="Zhu Q."/>
        </authorList>
    </citation>
    <scope>NUCLEOTIDE SEQUENCE</scope>
</reference>
<dbReference type="InterPro" id="IPR043502">
    <property type="entry name" value="DNA/RNA_pol_sf"/>
</dbReference>
<protein>
    <recommendedName>
        <fullName evidence="3">DNA-directed RNA polymerase</fullName>
    </recommendedName>
</protein>
<dbReference type="Proteomes" id="UP001432380">
    <property type="component" value="Segment"/>
</dbReference>
<name>A0AAX4JGV5_9CAUD</name>
<dbReference type="SUPFAM" id="SSF56672">
    <property type="entry name" value="DNA/RNA polymerases"/>
    <property type="match status" value="1"/>
</dbReference>